<protein>
    <recommendedName>
        <fullName evidence="3">EF-hand domain-containing protein</fullName>
    </recommendedName>
</protein>
<evidence type="ECO:0000313" key="4">
    <source>
        <dbReference type="EMBL" id="CAE8605406.1"/>
    </source>
</evidence>
<evidence type="ECO:0000256" key="2">
    <source>
        <dbReference type="SAM" id="MobiDB-lite"/>
    </source>
</evidence>
<dbReference type="EMBL" id="CAJNNV010017798">
    <property type="protein sequence ID" value="CAE8605406.1"/>
    <property type="molecule type" value="Genomic_DNA"/>
</dbReference>
<gene>
    <name evidence="4" type="ORF">PGLA1383_LOCUS23521</name>
    <name evidence="5" type="ORF">PGLA2088_LOCUS41749</name>
</gene>
<dbReference type="Proteomes" id="UP000654075">
    <property type="component" value="Unassembled WGS sequence"/>
</dbReference>
<sequence length="304" mass="32789">MTAMSMCSSLTAWDNNNSKNHNNHTNNNSNNSNNSRDVRRRRAAGSRAATAGRSTAALASLVLATLLLQLWAGRTTLASVPPLVSLRHRAFSQRLGSTARGASRGSAYPSLSKLEDLILESCDVQSGEQGIECMDAYRTLVETHFQAQKECDVETSSCAVLQVLDRLAWGIRSTDGLAILDELRECVEAFGRVHGDLEDAFAAVATEGKDEIVEEDLRASLTKLIPGITDLTVGRLFRAADSNNDGAICRQEFSEFLMAGAFAAEPLRALKPQKKKGVSTNDLIGWALGSSFSIRKPGLEGNDS</sequence>
<evidence type="ECO:0000259" key="3">
    <source>
        <dbReference type="PROSITE" id="PS50222"/>
    </source>
</evidence>
<evidence type="ECO:0000313" key="5">
    <source>
        <dbReference type="EMBL" id="CAE8721119.1"/>
    </source>
</evidence>
<dbReference type="PROSITE" id="PS00018">
    <property type="entry name" value="EF_HAND_1"/>
    <property type="match status" value="1"/>
</dbReference>
<evidence type="ECO:0000256" key="1">
    <source>
        <dbReference type="ARBA" id="ARBA00022837"/>
    </source>
</evidence>
<dbReference type="PROSITE" id="PS50222">
    <property type="entry name" value="EF_HAND_2"/>
    <property type="match status" value="1"/>
</dbReference>
<evidence type="ECO:0000313" key="6">
    <source>
        <dbReference type="Proteomes" id="UP000654075"/>
    </source>
</evidence>
<name>A0A813F270_POLGL</name>
<feature type="domain" description="EF-hand" evidence="3">
    <location>
        <begin position="228"/>
        <end position="263"/>
    </location>
</feature>
<proteinExistence type="predicted"/>
<organism evidence="4 6">
    <name type="scientific">Polarella glacialis</name>
    <name type="common">Dinoflagellate</name>
    <dbReference type="NCBI Taxonomy" id="89957"/>
    <lineage>
        <taxon>Eukaryota</taxon>
        <taxon>Sar</taxon>
        <taxon>Alveolata</taxon>
        <taxon>Dinophyceae</taxon>
        <taxon>Suessiales</taxon>
        <taxon>Suessiaceae</taxon>
        <taxon>Polarella</taxon>
    </lineage>
</organism>
<comment type="caution">
    <text evidence="4">The sequence shown here is derived from an EMBL/GenBank/DDBJ whole genome shotgun (WGS) entry which is preliminary data.</text>
</comment>
<dbReference type="InterPro" id="IPR018247">
    <property type="entry name" value="EF_Hand_1_Ca_BS"/>
</dbReference>
<feature type="region of interest" description="Disordered" evidence="2">
    <location>
        <begin position="13"/>
        <end position="49"/>
    </location>
</feature>
<dbReference type="EMBL" id="CAJNNW010033971">
    <property type="protein sequence ID" value="CAE8721119.1"/>
    <property type="molecule type" value="Genomic_DNA"/>
</dbReference>
<dbReference type="Gene3D" id="1.10.238.10">
    <property type="entry name" value="EF-hand"/>
    <property type="match status" value="1"/>
</dbReference>
<keyword evidence="6" id="KW-1185">Reference proteome</keyword>
<dbReference type="Proteomes" id="UP000626109">
    <property type="component" value="Unassembled WGS sequence"/>
</dbReference>
<dbReference type="InterPro" id="IPR011992">
    <property type="entry name" value="EF-hand-dom_pair"/>
</dbReference>
<dbReference type="InterPro" id="IPR002048">
    <property type="entry name" value="EF_hand_dom"/>
</dbReference>
<dbReference type="GO" id="GO:0005509">
    <property type="term" value="F:calcium ion binding"/>
    <property type="evidence" value="ECO:0007669"/>
    <property type="project" value="InterPro"/>
</dbReference>
<accession>A0A813F270</accession>
<reference evidence="4" key="1">
    <citation type="submission" date="2021-02" db="EMBL/GenBank/DDBJ databases">
        <authorList>
            <person name="Dougan E. K."/>
            <person name="Rhodes N."/>
            <person name="Thang M."/>
            <person name="Chan C."/>
        </authorList>
    </citation>
    <scope>NUCLEOTIDE SEQUENCE</scope>
</reference>
<dbReference type="AlphaFoldDB" id="A0A813F270"/>
<feature type="compositionally biased region" description="Low complexity" evidence="2">
    <location>
        <begin position="15"/>
        <end position="35"/>
    </location>
</feature>
<dbReference type="OrthoDB" id="448113at2759"/>
<keyword evidence="1" id="KW-0106">Calcium</keyword>
<dbReference type="SUPFAM" id="SSF47473">
    <property type="entry name" value="EF-hand"/>
    <property type="match status" value="1"/>
</dbReference>